<dbReference type="KEGG" id="agy:ATC03_15950"/>
<evidence type="ECO:0000313" key="2">
    <source>
        <dbReference type="EMBL" id="ANJ27979.1"/>
    </source>
</evidence>
<dbReference type="Proteomes" id="UP000078437">
    <property type="component" value="Chromosome"/>
</dbReference>
<evidence type="ECO:0000256" key="1">
    <source>
        <dbReference type="SAM" id="MobiDB-lite"/>
    </source>
</evidence>
<feature type="compositionally biased region" description="Polar residues" evidence="1">
    <location>
        <begin position="144"/>
        <end position="155"/>
    </location>
</feature>
<reference evidence="2 3" key="1">
    <citation type="journal article" date="2016" name="Int. J. Syst. Evol. Microbiol.">
        <title>Agromyces aureus sp. nov., isolated from the rhizosphere of Salix caprea L. grown in a heavy-metal-contaminated soil.</title>
        <authorList>
            <person name="Corretto E."/>
            <person name="Antonielli L."/>
            <person name="Sessitsch A."/>
            <person name="Compant S."/>
            <person name="Gorfer M."/>
            <person name="Kuffner M."/>
            <person name="Brader G."/>
        </authorList>
    </citation>
    <scope>NUCLEOTIDE SEQUENCE [LARGE SCALE GENOMIC DNA]</scope>
    <source>
        <strain evidence="2 3">AR33</strain>
    </source>
</reference>
<reference evidence="3" key="2">
    <citation type="submission" date="2016-01" db="EMBL/GenBank/DDBJ databases">
        <title>Complete genome sequence of Agromyces aureus AR33T and comparison with related organisms.</title>
        <authorList>
            <person name="Corretto E."/>
            <person name="Antonielli L."/>
            <person name="Sessitsch A."/>
            <person name="Brader G."/>
        </authorList>
    </citation>
    <scope>NUCLEOTIDE SEQUENCE [LARGE SCALE GENOMIC DNA]</scope>
    <source>
        <strain evidence="3">AR33</strain>
    </source>
</reference>
<protein>
    <submittedName>
        <fullName evidence="2">Uncharacterized protein</fullName>
    </submittedName>
</protein>
<evidence type="ECO:0000313" key="3">
    <source>
        <dbReference type="Proteomes" id="UP000078437"/>
    </source>
</evidence>
<keyword evidence="3" id="KW-1185">Reference proteome</keyword>
<proteinExistence type="predicted"/>
<accession>A0A191WIH6</accession>
<organism evidence="2 3">
    <name type="scientific">Agromyces aureus</name>
    <dbReference type="NCBI Taxonomy" id="453304"/>
    <lineage>
        <taxon>Bacteria</taxon>
        <taxon>Bacillati</taxon>
        <taxon>Actinomycetota</taxon>
        <taxon>Actinomycetes</taxon>
        <taxon>Micrococcales</taxon>
        <taxon>Microbacteriaceae</taxon>
        <taxon>Agromyces</taxon>
    </lineage>
</organism>
<dbReference type="OrthoDB" id="5006177at2"/>
<dbReference type="RefSeq" id="WP_067879215.1">
    <property type="nucleotide sequence ID" value="NZ_WBIO01000003.1"/>
</dbReference>
<gene>
    <name evidence="2" type="ORF">ATC03_15950</name>
</gene>
<feature type="region of interest" description="Disordered" evidence="1">
    <location>
        <begin position="127"/>
        <end position="155"/>
    </location>
</feature>
<dbReference type="EMBL" id="CP013979">
    <property type="protein sequence ID" value="ANJ27979.1"/>
    <property type="molecule type" value="Genomic_DNA"/>
</dbReference>
<dbReference type="AlphaFoldDB" id="A0A191WIH6"/>
<name>A0A191WIH6_9MICO</name>
<sequence>MLVVALCGCTAGEGSTTDPQTARDELSALFDETQDLIDGDWTNEDQVVPLSCTTREGVDGVQFELHRTGPGTDDADAAARVADLWKANGYEILRTGEAGAFGFEVAAENARRSSIVFTTTEDASIVTGGSGCEPGDVADPTYSPWLTDSPSEPTD</sequence>